<reference evidence="2" key="1">
    <citation type="submission" date="2020-07" db="EMBL/GenBank/DDBJ databases">
        <title>Vallitalea pronyensis genome.</title>
        <authorList>
            <person name="Postec A."/>
        </authorList>
    </citation>
    <scope>NUCLEOTIDE SEQUENCE</scope>
    <source>
        <strain evidence="2">FatNI3</strain>
    </source>
</reference>
<gene>
    <name evidence="2" type="ORF">HZI73_15400</name>
</gene>
<evidence type="ECO:0000313" key="2">
    <source>
        <dbReference type="EMBL" id="QUI23587.1"/>
    </source>
</evidence>
<proteinExistence type="predicted"/>
<dbReference type="EMBL" id="CP058649">
    <property type="protein sequence ID" value="QUI23587.1"/>
    <property type="molecule type" value="Genomic_DNA"/>
</dbReference>
<dbReference type="AlphaFoldDB" id="A0A8J8MLH0"/>
<keyword evidence="3" id="KW-1185">Reference proteome</keyword>
<evidence type="ECO:0000259" key="1">
    <source>
        <dbReference type="Pfam" id="PF01636"/>
    </source>
</evidence>
<name>A0A8J8MLH0_9FIRM</name>
<organism evidence="2 3">
    <name type="scientific">Vallitalea pronyensis</name>
    <dbReference type="NCBI Taxonomy" id="1348613"/>
    <lineage>
        <taxon>Bacteria</taxon>
        <taxon>Bacillati</taxon>
        <taxon>Bacillota</taxon>
        <taxon>Clostridia</taxon>
        <taxon>Lachnospirales</taxon>
        <taxon>Vallitaleaceae</taxon>
        <taxon>Vallitalea</taxon>
    </lineage>
</organism>
<dbReference type="KEGG" id="vpy:HZI73_15400"/>
<accession>A0A8J8MLH0</accession>
<protein>
    <submittedName>
        <fullName evidence="2">Phosphotransferase</fullName>
    </submittedName>
</protein>
<sequence length="338" mass="39065">MAGTQYNLQFERLCQALQLGRINGTPEAISGGLLHRMYGVETTQGKYAIKALNPQVMLRPTARRHMIDSERVATIASRRIPVSQARMFNGRVIQEIDNQFYLVFDWVNGRSLNVNEINSVHSEKMGVILADLHQMDFSNLGIKKDSSDYGLSINWNWYLQKGRENNLPWVNMLNESMNKLDQWTNQGNVSAKLLSSNLVISHRDLDAKNVMWNADNPIIIDWESAGYVNPMLELTETAVYWSETENGDIDKKRYLAFIRSYKKRYGTLKANWNGVLCNGFLSKLAWLEYNLKRSLWIECSDTEEQYMGTIQVTDTIDALRRYANNIIHLENYLNYEID</sequence>
<dbReference type="InterPro" id="IPR011009">
    <property type="entry name" value="Kinase-like_dom_sf"/>
</dbReference>
<dbReference type="InterPro" id="IPR002575">
    <property type="entry name" value="Aminoglycoside_PTrfase"/>
</dbReference>
<dbReference type="RefSeq" id="WP_212694272.1">
    <property type="nucleotide sequence ID" value="NZ_CP058649.1"/>
</dbReference>
<evidence type="ECO:0000313" key="3">
    <source>
        <dbReference type="Proteomes" id="UP000683246"/>
    </source>
</evidence>
<dbReference type="Gene3D" id="3.90.1200.10">
    <property type="match status" value="1"/>
</dbReference>
<feature type="domain" description="Aminoglycoside phosphotransferase" evidence="1">
    <location>
        <begin position="27"/>
        <end position="247"/>
    </location>
</feature>
<dbReference type="Proteomes" id="UP000683246">
    <property type="component" value="Chromosome"/>
</dbReference>
<dbReference type="SUPFAM" id="SSF56112">
    <property type="entry name" value="Protein kinase-like (PK-like)"/>
    <property type="match status" value="1"/>
</dbReference>
<dbReference type="Pfam" id="PF01636">
    <property type="entry name" value="APH"/>
    <property type="match status" value="1"/>
</dbReference>